<feature type="chain" id="PRO_5025368067" description="RxLR effector protein" evidence="2">
    <location>
        <begin position="19"/>
        <end position="124"/>
    </location>
</feature>
<feature type="signal peptide" evidence="2">
    <location>
        <begin position="1"/>
        <end position="18"/>
    </location>
</feature>
<dbReference type="EMBL" id="VJMI01021377">
    <property type="protein sequence ID" value="KAF0701877.1"/>
    <property type="molecule type" value="Genomic_DNA"/>
</dbReference>
<feature type="compositionally biased region" description="Basic and acidic residues" evidence="1">
    <location>
        <begin position="113"/>
        <end position="124"/>
    </location>
</feature>
<evidence type="ECO:0000313" key="4">
    <source>
        <dbReference type="Proteomes" id="UP000469452"/>
    </source>
</evidence>
<organism evidence="3 4">
    <name type="scientific">Aphanomyces astaci</name>
    <name type="common">Crayfish plague agent</name>
    <dbReference type="NCBI Taxonomy" id="112090"/>
    <lineage>
        <taxon>Eukaryota</taxon>
        <taxon>Sar</taxon>
        <taxon>Stramenopiles</taxon>
        <taxon>Oomycota</taxon>
        <taxon>Saprolegniomycetes</taxon>
        <taxon>Saprolegniales</taxon>
        <taxon>Verrucalvaceae</taxon>
        <taxon>Aphanomyces</taxon>
    </lineage>
</organism>
<evidence type="ECO:0000313" key="3">
    <source>
        <dbReference type="EMBL" id="KAF0701877.1"/>
    </source>
</evidence>
<protein>
    <recommendedName>
        <fullName evidence="5">RxLR effector protein</fullName>
    </recommendedName>
</protein>
<dbReference type="Proteomes" id="UP000469452">
    <property type="component" value="Unassembled WGS sequence"/>
</dbReference>
<accession>A0A6A4YZ25</accession>
<sequence length="124" mass="13370">MHSSIMFALAFVAALVTAASPEASAPNANESPAVDSKDGKEWLGWYRPLYRPVIAVPVLPIVPVYRPVVVVGRPHLRRWEGAAEDNTKSNGEWAAARGGPRGGAVAVAGRPRRYWEDKQPSATP</sequence>
<comment type="caution">
    <text evidence="3">The sequence shown here is derived from an EMBL/GenBank/DDBJ whole genome shotgun (WGS) entry which is preliminary data.</text>
</comment>
<evidence type="ECO:0000256" key="1">
    <source>
        <dbReference type="SAM" id="MobiDB-lite"/>
    </source>
</evidence>
<proteinExistence type="predicted"/>
<keyword evidence="2" id="KW-0732">Signal</keyword>
<name>A0A6A4YZ25_APHAT</name>
<feature type="compositionally biased region" description="Low complexity" evidence="1">
    <location>
        <begin position="94"/>
        <end position="109"/>
    </location>
</feature>
<evidence type="ECO:0008006" key="5">
    <source>
        <dbReference type="Google" id="ProtNLM"/>
    </source>
</evidence>
<gene>
    <name evidence="3" type="ORF">AaE_016271</name>
</gene>
<feature type="region of interest" description="Disordered" evidence="1">
    <location>
        <begin position="82"/>
        <end position="124"/>
    </location>
</feature>
<dbReference type="VEuPathDB" id="FungiDB:H257_19331"/>
<evidence type="ECO:0000256" key="2">
    <source>
        <dbReference type="SAM" id="SignalP"/>
    </source>
</evidence>
<reference evidence="3 4" key="1">
    <citation type="submission" date="2019-06" db="EMBL/GenBank/DDBJ databases">
        <title>Genomics analysis of Aphanomyces spp. identifies a new class of oomycete effector associated with host adaptation.</title>
        <authorList>
            <person name="Gaulin E."/>
        </authorList>
    </citation>
    <scope>NUCLEOTIDE SEQUENCE [LARGE SCALE GENOMIC DNA]</scope>
    <source>
        <strain evidence="3 4">E</strain>
    </source>
</reference>
<dbReference type="AlphaFoldDB" id="A0A6A4YZ25"/>